<evidence type="ECO:0000259" key="8">
    <source>
        <dbReference type="PROSITE" id="PS51072"/>
    </source>
</evidence>
<organism evidence="9 10">
    <name type="scientific">Paramecium primaurelia</name>
    <dbReference type="NCBI Taxonomy" id="5886"/>
    <lineage>
        <taxon>Eukaryota</taxon>
        <taxon>Sar</taxon>
        <taxon>Alveolata</taxon>
        <taxon>Ciliophora</taxon>
        <taxon>Intramacronucleata</taxon>
        <taxon>Oligohymenophorea</taxon>
        <taxon>Peniculida</taxon>
        <taxon>Parameciidae</taxon>
        <taxon>Paramecium</taxon>
    </lineage>
</organism>
<dbReference type="InterPro" id="IPR018240">
    <property type="entry name" value="Clathrin_mu_CS"/>
</dbReference>
<evidence type="ECO:0000256" key="3">
    <source>
        <dbReference type="ARBA" id="ARBA00022448"/>
    </source>
</evidence>
<accession>A0A8S1MTR3</accession>
<evidence type="ECO:0000313" key="9">
    <source>
        <dbReference type="EMBL" id="CAD8082772.1"/>
    </source>
</evidence>
<dbReference type="AlphaFoldDB" id="A0A8S1MTR3"/>
<dbReference type="GO" id="GO:0030131">
    <property type="term" value="C:clathrin adaptor complex"/>
    <property type="evidence" value="ECO:0007669"/>
    <property type="project" value="InterPro"/>
</dbReference>
<comment type="caution">
    <text evidence="9">The sequence shown here is derived from an EMBL/GenBank/DDBJ whole genome shotgun (WGS) entry which is preliminary data.</text>
</comment>
<dbReference type="FunFam" id="3.30.450.60:FF:000002">
    <property type="entry name" value="AP-2 complex subunit mu, putative"/>
    <property type="match status" value="1"/>
</dbReference>
<dbReference type="OMA" id="MPICELS"/>
<evidence type="ECO:0000256" key="1">
    <source>
        <dbReference type="ARBA" id="ARBA00004236"/>
    </source>
</evidence>
<keyword evidence="6" id="KW-0472">Membrane</keyword>
<dbReference type="Pfam" id="PF00928">
    <property type="entry name" value="Adap_comp_sub"/>
    <property type="match status" value="1"/>
</dbReference>
<dbReference type="CDD" id="cd09251">
    <property type="entry name" value="AP-2_Mu2_Cterm"/>
    <property type="match status" value="1"/>
</dbReference>
<dbReference type="GO" id="GO:0006886">
    <property type="term" value="P:intracellular protein transport"/>
    <property type="evidence" value="ECO:0007669"/>
    <property type="project" value="InterPro"/>
</dbReference>
<protein>
    <recommendedName>
        <fullName evidence="8">MHD domain-containing protein</fullName>
    </recommendedName>
</protein>
<keyword evidence="4" id="KW-1003">Cell membrane</keyword>
<dbReference type="PANTHER" id="PTHR10529">
    <property type="entry name" value="AP COMPLEX SUBUNIT MU"/>
    <property type="match status" value="1"/>
</dbReference>
<keyword evidence="5 7" id="KW-0653">Protein transport</keyword>
<dbReference type="PROSITE" id="PS51072">
    <property type="entry name" value="MHD"/>
    <property type="match status" value="1"/>
</dbReference>
<comment type="subcellular location">
    <subcellularLocation>
        <location evidence="1">Cell membrane</location>
    </subcellularLocation>
    <subcellularLocation>
        <location evidence="2">Membrane</location>
        <location evidence="2">Coated pit</location>
        <topology evidence="2">Peripheral membrane protein</topology>
        <orientation evidence="2">Cytoplasmic side</orientation>
    </subcellularLocation>
</comment>
<dbReference type="PIRSF" id="PIRSF005992">
    <property type="entry name" value="Clathrin_mu"/>
    <property type="match status" value="1"/>
</dbReference>
<evidence type="ECO:0000256" key="5">
    <source>
        <dbReference type="ARBA" id="ARBA00022927"/>
    </source>
</evidence>
<keyword evidence="10" id="KW-1185">Reference proteome</keyword>
<dbReference type="GO" id="GO:0012505">
    <property type="term" value="C:endomembrane system"/>
    <property type="evidence" value="ECO:0007669"/>
    <property type="project" value="UniProtKB-SubCell"/>
</dbReference>
<evidence type="ECO:0000256" key="4">
    <source>
        <dbReference type="ARBA" id="ARBA00022475"/>
    </source>
</evidence>
<reference evidence="9" key="1">
    <citation type="submission" date="2021-01" db="EMBL/GenBank/DDBJ databases">
        <authorList>
            <consortium name="Genoscope - CEA"/>
            <person name="William W."/>
        </authorList>
    </citation>
    <scope>NUCLEOTIDE SEQUENCE</scope>
</reference>
<dbReference type="PROSITE" id="PS00990">
    <property type="entry name" value="CLAT_ADAPTOR_M_1"/>
    <property type="match status" value="1"/>
</dbReference>
<gene>
    <name evidence="9" type="ORF">PPRIM_AZ9-3.1.T0680152</name>
</gene>
<dbReference type="EMBL" id="CAJJDM010000071">
    <property type="protein sequence ID" value="CAD8082772.1"/>
    <property type="molecule type" value="Genomic_DNA"/>
</dbReference>
<dbReference type="InterPro" id="IPR050431">
    <property type="entry name" value="Adaptor_comp_med_subunit"/>
</dbReference>
<name>A0A8S1MTR3_PARPR</name>
<dbReference type="InterPro" id="IPR001392">
    <property type="entry name" value="Clathrin_mu"/>
</dbReference>
<comment type="similarity">
    <text evidence="7">Belongs to the adaptor complexes medium subunit family.</text>
</comment>
<evidence type="ECO:0000256" key="6">
    <source>
        <dbReference type="ARBA" id="ARBA00023136"/>
    </source>
</evidence>
<proteinExistence type="inferred from homology"/>
<feature type="domain" description="MHD" evidence="8">
    <location>
        <begin position="180"/>
        <end position="435"/>
    </location>
</feature>
<sequence>MISSLSFINQKGEILIYRVYKDDISRNEITQFCAKMIATKENKEFPIINIDQTSFIHISIKDIIILATTKTDVNVAMVLEFLYQLVLIFFDFKSKICKSYFQGNLDENCIKKSFVLIYEILDEVLDYGIPQIADPNLLQKFIQEGGVQQETTINIEKLRQLTFTLTGAVSWRPIGLYYEKNELYLDIIESVNLLISAKDTVLRAEVVGSIELKSKLTGMPECQIGMNDKLLMGKQQKQTRQTIGISIDDMKFHPCIRLPKFDKDRTITFIPPDGHCQLISYRISENINIPFKVNVFYSEIIDNKLEIRLKIKSIYDNNIYGTNVLVKVPVPKNTVNAITATALGKARYEVEEQSVIWRIKKFQGDFETSLRCEINLGATNKDQVWSKPPLRMEFQIPMFTASGLRIRFLKVMEKAGYKTNKWIRYLTKGGEYLHRL</sequence>
<evidence type="ECO:0000256" key="7">
    <source>
        <dbReference type="PIRNR" id="PIRNR005992"/>
    </source>
</evidence>
<keyword evidence="3 7" id="KW-0813">Transport</keyword>
<dbReference type="InterPro" id="IPR028565">
    <property type="entry name" value="MHD"/>
</dbReference>
<dbReference type="Proteomes" id="UP000688137">
    <property type="component" value="Unassembled WGS sequence"/>
</dbReference>
<evidence type="ECO:0000313" key="10">
    <source>
        <dbReference type="Proteomes" id="UP000688137"/>
    </source>
</evidence>
<dbReference type="InterPro" id="IPR043512">
    <property type="entry name" value="Mu2_C"/>
</dbReference>
<evidence type="ECO:0000256" key="2">
    <source>
        <dbReference type="ARBA" id="ARBA00004277"/>
    </source>
</evidence>
<dbReference type="GO" id="GO:0016192">
    <property type="term" value="P:vesicle-mediated transport"/>
    <property type="evidence" value="ECO:0007669"/>
    <property type="project" value="InterPro"/>
</dbReference>